<dbReference type="AlphaFoldDB" id="A0A8A7KCF4"/>
<dbReference type="EMBL" id="CP046640">
    <property type="protein sequence ID" value="QTL96567.1"/>
    <property type="molecule type" value="Genomic_DNA"/>
</dbReference>
<dbReference type="NCBIfam" id="NF047561">
    <property type="entry name" value="orf58_phage_fam"/>
    <property type="match status" value="1"/>
</dbReference>
<accession>A0A8A7KCF4</accession>
<keyword evidence="2" id="KW-1185">Reference proteome</keyword>
<dbReference type="RefSeq" id="WP_230868285.1">
    <property type="nucleotide sequence ID" value="NZ_CP046640.1"/>
</dbReference>
<evidence type="ECO:0000313" key="2">
    <source>
        <dbReference type="Proteomes" id="UP000665020"/>
    </source>
</evidence>
<organism evidence="1 2">
    <name type="scientific">Iocasia fonsfrigidae</name>
    <dbReference type="NCBI Taxonomy" id="2682810"/>
    <lineage>
        <taxon>Bacteria</taxon>
        <taxon>Bacillati</taxon>
        <taxon>Bacillota</taxon>
        <taxon>Clostridia</taxon>
        <taxon>Halanaerobiales</taxon>
        <taxon>Halanaerobiaceae</taxon>
        <taxon>Iocasia</taxon>
    </lineage>
</organism>
<evidence type="ECO:0000313" key="1">
    <source>
        <dbReference type="EMBL" id="QTL96567.1"/>
    </source>
</evidence>
<dbReference type="KEGG" id="ifn:GM661_00570"/>
<dbReference type="Proteomes" id="UP000665020">
    <property type="component" value="Chromosome"/>
</dbReference>
<gene>
    <name evidence="1" type="ORF">GM661_00570</name>
</gene>
<protein>
    <submittedName>
        <fullName evidence="1">Uncharacterized protein</fullName>
    </submittedName>
</protein>
<sequence>MPAFLRQAELIIDDKALRYPDLDMEFEIGFNDDSEGNTGYCRIYNLSQNTINMFEKDKNVRLKAGYDGDIGVLLPGVIVSYSTRYTDIDRETELILGDNTDAWLNAVVNKTWSSGQRAQSIASDIINLLPFGLGGFEVSKNVRYEKGKTFSTTCKAALEELAADLNAKIHVSRGSIYFRDPERGTQQIVNLNSNTGLISSPEKGTKDGKTIYDVRSLLNYRIWADSIVRIESKTINGLYRVIDGQHVLSGDDFLTEMEVEEYGA</sequence>
<reference evidence="1" key="1">
    <citation type="submission" date="2019-12" db="EMBL/GenBank/DDBJ databases">
        <authorList>
            <person name="zhang j."/>
            <person name="sun C.M."/>
        </authorList>
    </citation>
    <scope>NUCLEOTIDE SEQUENCE</scope>
    <source>
        <strain evidence="1">NS-1</strain>
    </source>
</reference>
<proteinExistence type="predicted"/>
<name>A0A8A7KCF4_9FIRM</name>